<dbReference type="Gene3D" id="2.30.30.290">
    <property type="entry name" value="YopX-like domains"/>
    <property type="match status" value="1"/>
</dbReference>
<protein>
    <submittedName>
        <fullName evidence="2">Phage protein (TIGR01671 family)</fullName>
    </submittedName>
</protein>
<feature type="domain" description="YopX protein" evidence="1">
    <location>
        <begin position="5"/>
        <end position="150"/>
    </location>
</feature>
<dbReference type="Pfam" id="PF09643">
    <property type="entry name" value="YopX"/>
    <property type="match status" value="1"/>
</dbReference>
<comment type="caution">
    <text evidence="2">The sequence shown here is derived from an EMBL/GenBank/DDBJ whole genome shotgun (WGS) entry which is preliminary data.</text>
</comment>
<dbReference type="InterPro" id="IPR019096">
    <property type="entry name" value="YopX_protein"/>
</dbReference>
<name>A0ABS4GGX0_9FIRM</name>
<keyword evidence="3" id="KW-1185">Reference proteome</keyword>
<dbReference type="Proteomes" id="UP001519342">
    <property type="component" value="Unassembled WGS sequence"/>
</dbReference>
<organism evidence="2 3">
    <name type="scientific">Sedimentibacter acidaminivorans</name>
    <dbReference type="NCBI Taxonomy" id="913099"/>
    <lineage>
        <taxon>Bacteria</taxon>
        <taxon>Bacillati</taxon>
        <taxon>Bacillota</taxon>
        <taxon>Tissierellia</taxon>
        <taxon>Sedimentibacter</taxon>
    </lineage>
</organism>
<reference evidence="2 3" key="1">
    <citation type="submission" date="2021-03" db="EMBL/GenBank/DDBJ databases">
        <title>Genomic Encyclopedia of Type Strains, Phase IV (KMG-IV): sequencing the most valuable type-strain genomes for metagenomic binning, comparative biology and taxonomic classification.</title>
        <authorList>
            <person name="Goeker M."/>
        </authorList>
    </citation>
    <scope>NUCLEOTIDE SEQUENCE [LARGE SCALE GENOMIC DNA]</scope>
    <source>
        <strain evidence="2 3">DSM 24004</strain>
    </source>
</reference>
<evidence type="ECO:0000313" key="2">
    <source>
        <dbReference type="EMBL" id="MBP1926867.1"/>
    </source>
</evidence>
<dbReference type="SUPFAM" id="SSF159006">
    <property type="entry name" value="YopX-like"/>
    <property type="match status" value="1"/>
</dbReference>
<accession>A0ABS4GGX0</accession>
<sequence>MSEIKFRGKRVDNGKWVYGGSIIKFNGENGIFYYMPKERDKCTTEEDKNDNISKIDGNFYLVTNVCQYTGVCDDTENENKIYKGDIIKFTYEDEEIIGRVEYEAGSYIIVSNELSDGYISFLKLVDVDRDYCWIPSSVVVGNLYENSELLVV</sequence>
<gene>
    <name evidence="2" type="ORF">J2Z76_002737</name>
</gene>
<dbReference type="InterPro" id="IPR023385">
    <property type="entry name" value="YopX-like_C"/>
</dbReference>
<dbReference type="RefSeq" id="WP_209512584.1">
    <property type="nucleotide sequence ID" value="NZ_JAGGKS010000008.1"/>
</dbReference>
<proteinExistence type="predicted"/>
<dbReference type="EMBL" id="JAGGKS010000008">
    <property type="protein sequence ID" value="MBP1926867.1"/>
    <property type="molecule type" value="Genomic_DNA"/>
</dbReference>
<evidence type="ECO:0000313" key="3">
    <source>
        <dbReference type="Proteomes" id="UP001519342"/>
    </source>
</evidence>
<evidence type="ECO:0000259" key="1">
    <source>
        <dbReference type="Pfam" id="PF09643"/>
    </source>
</evidence>